<dbReference type="InterPro" id="IPR003594">
    <property type="entry name" value="HATPase_dom"/>
</dbReference>
<sequence length="894" mass="101556">MQQQDYKFWQGGGEMGALIRAHDWSQTSLGSPDHWPVSLRTALGIVLNSRFPMFMYWGPDLICFYNDAYRPSLGVNGKHPTLLGQPGKVFWAEIWHILEPLINQVLSGGGATWSEDQLIPFYRNGAIEDIYWTFSYSPVINELGEPAGIIVACTETTEKVQTLSEITESKAELEFAIDSAEFGTWDMNPQTNKFIANDRLKEWFGLLPREEIDLTQALKSVVAYDRERVSRAIQAVMNPSSGGKYDIEYSLIDPHTQTERVVRAKGRTRFNEEGVAIRFNGTMQDITEEVIARRKIEDAEERARLALDAAEMGTFDLSLTTGSIITSPRFNAIFGEDGPTPHNRIISKLHPDDRYIRERAYAQALKTGSLYYAVRIVLKDGRTRWIEVEGKVYYDKLRSPVRLLGTVIDITKQRNAEEELTRVKFMADNASDVFMLICEEGSFAYLNQEAFKQWGYSEEEGLKLKVSDIDVLYISEIFHESFKLAQTQTLPPFETIHKRKNETVYPVEINMVGLVLSEKPYLFAVARDITERKKAREEQHKTNQRLEIALEAGRLGSYELELATGLMTCTPQCKANYGLDANATFNFADLMAAIQPDYRDTVKDKVEAAVANHSVYSAEYQVKWPNGSIHWVSASGKASYDENDKAILMVGVTIDITEQKLLQQQKDEFIGIASHELKTPVTSIKAYTQVLERILTQKGDTREASMISKMDAQLNRLNSLIGDLLDVTKINSGRLQFNYTTFDFNHLITEVVEDLQRTTEKHNLIEDLQPTGFIHADRERISQVLVNFITNAIKYSPHTKNIIINTHLNNDEVVVSVQDFGIGISKEKQQRVFEQFYRVSGETQHTFPGLGLGLYISSEIIKREGGRIWVESEEGQGSIFYFSLPVRKPVDHNN</sequence>
<dbReference type="InterPro" id="IPR013655">
    <property type="entry name" value="PAS_fold_3"/>
</dbReference>
<dbReference type="Proteomes" id="UP001324380">
    <property type="component" value="Chromosome"/>
</dbReference>
<dbReference type="InterPro" id="IPR003661">
    <property type="entry name" value="HisK_dim/P_dom"/>
</dbReference>
<dbReference type="CDD" id="cd00130">
    <property type="entry name" value="PAS"/>
    <property type="match status" value="2"/>
</dbReference>
<dbReference type="CDD" id="cd00082">
    <property type="entry name" value="HisKA"/>
    <property type="match status" value="1"/>
</dbReference>
<dbReference type="InterPro" id="IPR001610">
    <property type="entry name" value="PAC"/>
</dbReference>
<name>A0ABZ0TMB0_9SPHI</name>
<keyword evidence="9" id="KW-1185">Reference proteome</keyword>
<evidence type="ECO:0000259" key="6">
    <source>
        <dbReference type="PROSITE" id="PS50109"/>
    </source>
</evidence>
<evidence type="ECO:0000256" key="2">
    <source>
        <dbReference type="ARBA" id="ARBA00012438"/>
    </source>
</evidence>
<protein>
    <recommendedName>
        <fullName evidence="2">histidine kinase</fullName>
        <ecNumber evidence="2">2.7.13.3</ecNumber>
    </recommendedName>
</protein>
<gene>
    <name evidence="8" type="ORF">SNE25_23560</name>
</gene>
<dbReference type="SMART" id="SM00091">
    <property type="entry name" value="PAS"/>
    <property type="match status" value="4"/>
</dbReference>
<keyword evidence="3" id="KW-0597">Phosphoprotein</keyword>
<dbReference type="SMART" id="SM00387">
    <property type="entry name" value="HATPase_c"/>
    <property type="match status" value="1"/>
</dbReference>
<dbReference type="InterPro" id="IPR000014">
    <property type="entry name" value="PAS"/>
</dbReference>
<evidence type="ECO:0000256" key="5">
    <source>
        <dbReference type="ARBA" id="ARBA00022777"/>
    </source>
</evidence>
<dbReference type="EMBL" id="CP139558">
    <property type="protein sequence ID" value="WPU92305.1"/>
    <property type="molecule type" value="Genomic_DNA"/>
</dbReference>
<dbReference type="Pfam" id="PF08447">
    <property type="entry name" value="PAS_3"/>
    <property type="match status" value="3"/>
</dbReference>
<dbReference type="Pfam" id="PF00512">
    <property type="entry name" value="HisKA"/>
    <property type="match status" value="1"/>
</dbReference>
<dbReference type="SMART" id="SM00086">
    <property type="entry name" value="PAC"/>
    <property type="match status" value="4"/>
</dbReference>
<dbReference type="PANTHER" id="PTHR43304">
    <property type="entry name" value="PHYTOCHROME-LIKE PROTEIN CPH1"/>
    <property type="match status" value="1"/>
</dbReference>
<feature type="domain" description="PAC" evidence="7">
    <location>
        <begin position="616"/>
        <end position="668"/>
    </location>
</feature>
<dbReference type="SUPFAM" id="SSF55874">
    <property type="entry name" value="ATPase domain of HSP90 chaperone/DNA topoisomerase II/histidine kinase"/>
    <property type="match status" value="1"/>
</dbReference>
<keyword evidence="4" id="KW-0808">Transferase</keyword>
<dbReference type="InterPro" id="IPR035965">
    <property type="entry name" value="PAS-like_dom_sf"/>
</dbReference>
<dbReference type="Pfam" id="PF02518">
    <property type="entry name" value="HATPase_c"/>
    <property type="match status" value="1"/>
</dbReference>
<reference evidence="8 9" key="1">
    <citation type="submission" date="2023-11" db="EMBL/GenBank/DDBJ databases">
        <title>Analysis of the Genomes of Mucilaginibacter gossypii cycad 4 and M. sabulilitoris SNA2: microbes with the potential for plant growth promotion.</title>
        <authorList>
            <person name="Hirsch A.M."/>
            <person name="Humm E."/>
            <person name="Rubbi M."/>
            <person name="Del Vecchio G."/>
            <person name="Ha S.M."/>
            <person name="Pellegrini M."/>
            <person name="Gunsalus R.P."/>
        </authorList>
    </citation>
    <scope>NUCLEOTIDE SEQUENCE [LARGE SCALE GENOMIC DNA]</scope>
    <source>
        <strain evidence="8 9">SNA2</strain>
    </source>
</reference>
<dbReference type="InterPro" id="IPR005467">
    <property type="entry name" value="His_kinase_dom"/>
</dbReference>
<dbReference type="Pfam" id="PF13426">
    <property type="entry name" value="PAS_9"/>
    <property type="match status" value="1"/>
</dbReference>
<evidence type="ECO:0000256" key="4">
    <source>
        <dbReference type="ARBA" id="ARBA00022679"/>
    </source>
</evidence>
<organism evidence="8 9">
    <name type="scientific">Mucilaginibacter sabulilitoris</name>
    <dbReference type="NCBI Taxonomy" id="1173583"/>
    <lineage>
        <taxon>Bacteria</taxon>
        <taxon>Pseudomonadati</taxon>
        <taxon>Bacteroidota</taxon>
        <taxon>Sphingobacteriia</taxon>
        <taxon>Sphingobacteriales</taxon>
        <taxon>Sphingobacteriaceae</taxon>
        <taxon>Mucilaginibacter</taxon>
    </lineage>
</organism>
<dbReference type="Gene3D" id="2.10.70.100">
    <property type="match status" value="3"/>
</dbReference>
<dbReference type="SUPFAM" id="SSF47384">
    <property type="entry name" value="Homodimeric domain of signal transducing histidine kinase"/>
    <property type="match status" value="1"/>
</dbReference>
<dbReference type="SMART" id="SM00388">
    <property type="entry name" value="HisKA"/>
    <property type="match status" value="1"/>
</dbReference>
<evidence type="ECO:0000256" key="1">
    <source>
        <dbReference type="ARBA" id="ARBA00000085"/>
    </source>
</evidence>
<feature type="domain" description="PAC" evidence="7">
    <location>
        <begin position="370"/>
        <end position="422"/>
    </location>
</feature>
<dbReference type="InterPro" id="IPR036890">
    <property type="entry name" value="HATPase_C_sf"/>
</dbReference>
<dbReference type="PROSITE" id="PS50109">
    <property type="entry name" value="HIS_KIN"/>
    <property type="match status" value="1"/>
</dbReference>
<evidence type="ECO:0000259" key="7">
    <source>
        <dbReference type="PROSITE" id="PS50113"/>
    </source>
</evidence>
<comment type="catalytic activity">
    <reaction evidence="1">
        <text>ATP + protein L-histidine = ADP + protein N-phospho-L-histidine.</text>
        <dbReference type="EC" id="2.7.13.3"/>
    </reaction>
</comment>
<keyword evidence="5" id="KW-0418">Kinase</keyword>
<dbReference type="CDD" id="cd00075">
    <property type="entry name" value="HATPase"/>
    <property type="match status" value="1"/>
</dbReference>
<dbReference type="Gene3D" id="3.30.450.20">
    <property type="entry name" value="PAS domain"/>
    <property type="match status" value="5"/>
</dbReference>
<dbReference type="RefSeq" id="WP_321561467.1">
    <property type="nucleotide sequence ID" value="NZ_CP139558.1"/>
</dbReference>
<accession>A0ABZ0TMB0</accession>
<evidence type="ECO:0000313" key="8">
    <source>
        <dbReference type="EMBL" id="WPU92305.1"/>
    </source>
</evidence>
<feature type="domain" description="PAC" evidence="7">
    <location>
        <begin position="245"/>
        <end position="298"/>
    </location>
</feature>
<dbReference type="InterPro" id="IPR036097">
    <property type="entry name" value="HisK_dim/P_sf"/>
</dbReference>
<evidence type="ECO:0000256" key="3">
    <source>
        <dbReference type="ARBA" id="ARBA00022553"/>
    </source>
</evidence>
<proteinExistence type="predicted"/>
<dbReference type="InterPro" id="IPR052162">
    <property type="entry name" value="Sensor_kinase/Photoreceptor"/>
</dbReference>
<dbReference type="PRINTS" id="PR00344">
    <property type="entry name" value="BCTRLSENSOR"/>
</dbReference>
<dbReference type="PANTHER" id="PTHR43304:SF1">
    <property type="entry name" value="PAC DOMAIN-CONTAINING PROTEIN"/>
    <property type="match status" value="1"/>
</dbReference>
<evidence type="ECO:0000313" key="9">
    <source>
        <dbReference type="Proteomes" id="UP001324380"/>
    </source>
</evidence>
<dbReference type="EC" id="2.7.13.3" evidence="2"/>
<feature type="domain" description="Histidine kinase" evidence="6">
    <location>
        <begin position="672"/>
        <end position="888"/>
    </location>
</feature>
<dbReference type="InterPro" id="IPR000700">
    <property type="entry name" value="PAS-assoc_C"/>
</dbReference>
<dbReference type="InterPro" id="IPR004358">
    <property type="entry name" value="Sig_transdc_His_kin-like_C"/>
</dbReference>
<dbReference type="Gene3D" id="3.30.565.10">
    <property type="entry name" value="Histidine kinase-like ATPase, C-terminal domain"/>
    <property type="match status" value="1"/>
</dbReference>
<dbReference type="SUPFAM" id="SSF55785">
    <property type="entry name" value="PYP-like sensor domain (PAS domain)"/>
    <property type="match status" value="4"/>
</dbReference>
<dbReference type="NCBIfam" id="TIGR00229">
    <property type="entry name" value="sensory_box"/>
    <property type="match status" value="3"/>
</dbReference>
<dbReference type="PROSITE" id="PS50113">
    <property type="entry name" value="PAC"/>
    <property type="match status" value="3"/>
</dbReference>
<dbReference type="Gene3D" id="1.10.287.130">
    <property type="match status" value="1"/>
</dbReference>